<dbReference type="AlphaFoldDB" id="A0A1B8P411"/>
<evidence type="ECO:0000313" key="1">
    <source>
        <dbReference type="EMBL" id="OBX36969.1"/>
    </source>
</evidence>
<accession>A0A1B8P411</accession>
<proteinExistence type="predicted"/>
<dbReference type="EMBL" id="MAJD01000001">
    <property type="protein sequence ID" value="OBX36969.1"/>
    <property type="molecule type" value="Genomic_DNA"/>
</dbReference>
<organism evidence="1 2">
    <name type="scientific">Halomonas elongata</name>
    <dbReference type="NCBI Taxonomy" id="2746"/>
    <lineage>
        <taxon>Bacteria</taxon>
        <taxon>Pseudomonadati</taxon>
        <taxon>Pseudomonadota</taxon>
        <taxon>Gammaproteobacteria</taxon>
        <taxon>Oceanospirillales</taxon>
        <taxon>Halomonadaceae</taxon>
        <taxon>Halomonas</taxon>
    </lineage>
</organism>
<dbReference type="Proteomes" id="UP000092504">
    <property type="component" value="Unassembled WGS sequence"/>
</dbReference>
<evidence type="ECO:0000313" key="2">
    <source>
        <dbReference type="Proteomes" id="UP000092504"/>
    </source>
</evidence>
<protein>
    <submittedName>
        <fullName evidence="1">Uncharacterized protein</fullName>
    </submittedName>
</protein>
<gene>
    <name evidence="1" type="ORF">A8U91_01317</name>
</gene>
<sequence>MERVFDAEAVIVRYYCDEPGCDGEMVRHGDSFLPTDPIQCPHRCSECGAQQNFTEIYPKTVFRQR</sequence>
<comment type="caution">
    <text evidence="1">The sequence shown here is derived from an EMBL/GenBank/DDBJ whole genome shotgun (WGS) entry which is preliminary data.</text>
</comment>
<name>A0A1B8P411_HALEL</name>
<reference evidence="1 2" key="1">
    <citation type="submission" date="2016-06" db="EMBL/GenBank/DDBJ databases">
        <title>Genome sequence of halotolerant plant growth promoting strain of Halomonas elongata HEK1 isolated from salterns of Rann of Kutch, Gujarat, India.</title>
        <authorList>
            <person name="Gaba S."/>
            <person name="Singh R.N."/>
            <person name="Abrol S."/>
            <person name="Kaushik R."/>
            <person name="Saxena A.K."/>
        </authorList>
    </citation>
    <scope>NUCLEOTIDE SEQUENCE [LARGE SCALE GENOMIC DNA]</scope>
    <source>
        <strain evidence="1 2">HEK1</strain>
    </source>
</reference>